<dbReference type="AlphaFoldDB" id="A0A1D1ZZC4"/>
<feature type="compositionally biased region" description="Basic and acidic residues" evidence="1">
    <location>
        <begin position="253"/>
        <end position="262"/>
    </location>
</feature>
<sequence length="535" mass="54686">GVPSSVDSAGFLLRAAVHLLDACSGPEGGTNPWQLGCRIVSARSGSLTDLLAAQRPLGKPGQAALAPIASLKDLLSILRGGILASSNLDEPGLVLASLVLAPPDKACSPFGVHFLSVSSSSLARAPSVSCAGGVVLVGVEGTRSAFTNVRTLTAGLGNGNQAKATAGAPAATTARAHPFPTGRTPRREPPPRPAEGGGPPWWSPARGHRGRRPSRVHRVPAVGGGGCGMHAGSHELAGPRGRWGHGLAGGGTAHRDARRPEAAARPPAGPGGSAAGRCRRRHPRSAARRGGRRPDAERGRRARCHAVPPRRPWRRRGRGAERAAGRGLRLGRGAARQAAGRADPGRGVGGHGRVPRQAPGRRRGSRRRPWRRGSARHCLGAPHSQGPRRPLGPTSRRAGVGRHPGGAGAQRGRRRPRRGRVAGRPGGRRGPEHGTRAAHAARAVRHGAGAGRGPRRDPGGGCGPRTGQGQEDLVQARTVRAAPGAARRGAVKPMAGMGAGGAVLSPKLLGVASIDTLASGEDGSFLAANLSSRCN</sequence>
<feature type="compositionally biased region" description="Low complexity" evidence="1">
    <location>
        <begin position="162"/>
        <end position="183"/>
    </location>
</feature>
<dbReference type="EMBL" id="GDKF01006314">
    <property type="protein sequence ID" value="JAT72308.1"/>
    <property type="molecule type" value="Transcribed_RNA"/>
</dbReference>
<feature type="compositionally biased region" description="Basic residues" evidence="1">
    <location>
        <begin position="411"/>
        <end position="421"/>
    </location>
</feature>
<feature type="compositionally biased region" description="Low complexity" evidence="1">
    <location>
        <begin position="325"/>
        <end position="342"/>
    </location>
</feature>
<evidence type="ECO:0000256" key="1">
    <source>
        <dbReference type="SAM" id="MobiDB-lite"/>
    </source>
</evidence>
<organism evidence="2">
    <name type="scientific">Auxenochlorella protothecoides</name>
    <name type="common">Green microalga</name>
    <name type="synonym">Chlorella protothecoides</name>
    <dbReference type="NCBI Taxonomy" id="3075"/>
    <lineage>
        <taxon>Eukaryota</taxon>
        <taxon>Viridiplantae</taxon>
        <taxon>Chlorophyta</taxon>
        <taxon>core chlorophytes</taxon>
        <taxon>Trebouxiophyceae</taxon>
        <taxon>Chlorellales</taxon>
        <taxon>Chlorellaceae</taxon>
        <taxon>Auxenochlorella</taxon>
    </lineage>
</organism>
<proteinExistence type="predicted"/>
<gene>
    <name evidence="2" type="ORF">g.52107</name>
</gene>
<feature type="region of interest" description="Disordered" evidence="1">
    <location>
        <begin position="156"/>
        <end position="471"/>
    </location>
</feature>
<name>A0A1D1ZZC4_AUXPR</name>
<evidence type="ECO:0000313" key="2">
    <source>
        <dbReference type="EMBL" id="JAT72308.1"/>
    </source>
</evidence>
<feature type="compositionally biased region" description="Basic residues" evidence="1">
    <location>
        <begin position="206"/>
        <end position="218"/>
    </location>
</feature>
<protein>
    <submittedName>
        <fullName evidence="2">Uncharacterized protein</fullName>
    </submittedName>
</protein>
<reference evidence="2" key="1">
    <citation type="submission" date="2015-08" db="EMBL/GenBank/DDBJ databases">
        <authorList>
            <person name="Babu N.S."/>
            <person name="Beckwith C.J."/>
            <person name="Beseler K.G."/>
            <person name="Brison A."/>
            <person name="Carone J.V."/>
            <person name="Caskin T.P."/>
            <person name="Diamond M."/>
            <person name="Durham M.E."/>
            <person name="Foxe J.M."/>
            <person name="Go M."/>
            <person name="Henderson B.A."/>
            <person name="Jones I.B."/>
            <person name="McGettigan J.A."/>
            <person name="Micheletti S.J."/>
            <person name="Nasrallah M.E."/>
            <person name="Ortiz D."/>
            <person name="Piller C.R."/>
            <person name="Privatt S.R."/>
            <person name="Schneider S.L."/>
            <person name="Sharp S."/>
            <person name="Smith T.C."/>
            <person name="Stanton J.D."/>
            <person name="Ullery H.E."/>
            <person name="Wilson R.J."/>
            <person name="Serrano M.G."/>
            <person name="Buck G."/>
            <person name="Lee V."/>
            <person name="Wang Y."/>
            <person name="Carvalho R."/>
            <person name="Voegtly L."/>
            <person name="Shi R."/>
            <person name="Duckworth R."/>
            <person name="Johnson A."/>
            <person name="Loviza R."/>
            <person name="Walstead R."/>
            <person name="Shah Z."/>
            <person name="Kiflezghi M."/>
            <person name="Wade K."/>
            <person name="Ball S.L."/>
            <person name="Bradley K.W."/>
            <person name="Asai D.J."/>
            <person name="Bowman C.A."/>
            <person name="Russell D.A."/>
            <person name="Pope W.H."/>
            <person name="Jacobs-Sera D."/>
            <person name="Hendrix R.W."/>
            <person name="Hatfull G.F."/>
        </authorList>
    </citation>
    <scope>NUCLEOTIDE SEQUENCE</scope>
</reference>
<feature type="compositionally biased region" description="Basic residues" evidence="1">
    <location>
        <begin position="277"/>
        <end position="291"/>
    </location>
</feature>
<accession>A0A1D1ZZC4</accession>
<feature type="compositionally biased region" description="Basic residues" evidence="1">
    <location>
        <begin position="359"/>
        <end position="375"/>
    </location>
</feature>
<feature type="non-terminal residue" evidence="2">
    <location>
        <position position="1"/>
    </location>
</feature>